<proteinExistence type="predicted"/>
<dbReference type="AlphaFoldDB" id="A0A6J7RPJ4"/>
<name>A0A6J7RPJ4_9ZZZZ</name>
<dbReference type="Gene3D" id="1.20.1440.20">
    <property type="entry name" value="LemA-like domain"/>
    <property type="match status" value="1"/>
</dbReference>
<sequence length="180" mass="19884">MWLVIILTLILVVLGLYLSMTAGRIDRLHQRIETSSLALDVHLLRRSSIALELATAGVLDPASSLLIADAAHAARTSGDFDTVLKAQAESDLTAALDAALEDPEETAEIEITELGSGLLDELDAAFRRVQLSRRFRNDAVRACRQVRSQFLVRIFRLAGHTAWPETLEMDDTRPHGLTER</sequence>
<evidence type="ECO:0000313" key="2">
    <source>
        <dbReference type="EMBL" id="CAB5015381.1"/>
    </source>
</evidence>
<accession>A0A6J7RPJ4</accession>
<dbReference type="EMBL" id="CAFBPJ010000255">
    <property type="protein sequence ID" value="CAB5030739.1"/>
    <property type="molecule type" value="Genomic_DNA"/>
</dbReference>
<evidence type="ECO:0000313" key="3">
    <source>
        <dbReference type="EMBL" id="CAB5030739.1"/>
    </source>
</evidence>
<dbReference type="InterPro" id="IPR023353">
    <property type="entry name" value="LemA-like_dom_sf"/>
</dbReference>
<dbReference type="EMBL" id="CAEZZA010000080">
    <property type="protein sequence ID" value="CAB4747313.1"/>
    <property type="molecule type" value="Genomic_DNA"/>
</dbReference>
<organism evidence="3">
    <name type="scientific">freshwater metagenome</name>
    <dbReference type="NCBI Taxonomy" id="449393"/>
    <lineage>
        <taxon>unclassified sequences</taxon>
        <taxon>metagenomes</taxon>
        <taxon>ecological metagenomes</taxon>
    </lineage>
</organism>
<evidence type="ECO:0000313" key="1">
    <source>
        <dbReference type="EMBL" id="CAB4747313.1"/>
    </source>
</evidence>
<reference evidence="3" key="1">
    <citation type="submission" date="2020-05" db="EMBL/GenBank/DDBJ databases">
        <authorList>
            <person name="Chiriac C."/>
            <person name="Salcher M."/>
            <person name="Ghai R."/>
            <person name="Kavagutti S V."/>
        </authorList>
    </citation>
    <scope>NUCLEOTIDE SEQUENCE</scope>
</reference>
<dbReference type="SUPFAM" id="SSF140478">
    <property type="entry name" value="LemA-like"/>
    <property type="match status" value="1"/>
</dbReference>
<dbReference type="EMBL" id="CAFBPA010000220">
    <property type="protein sequence ID" value="CAB5015381.1"/>
    <property type="molecule type" value="Genomic_DNA"/>
</dbReference>
<protein>
    <submittedName>
        <fullName evidence="3">Unannotated protein</fullName>
    </submittedName>
</protein>
<gene>
    <name evidence="1" type="ORF">UFOPK2809_00711</name>
    <name evidence="2" type="ORF">UFOPK4043_01284</name>
    <name evidence="3" type="ORF">UFOPK4092_01592</name>
</gene>